<dbReference type="Proteomes" id="UP000249130">
    <property type="component" value="Unassembled WGS sequence"/>
</dbReference>
<dbReference type="RefSeq" id="WP_111421619.1">
    <property type="nucleotide sequence ID" value="NZ_NPEX01000248.1"/>
</dbReference>
<evidence type="ECO:0000313" key="1">
    <source>
        <dbReference type="EMBL" id="RAI40133.1"/>
    </source>
</evidence>
<protein>
    <submittedName>
        <fullName evidence="1">Uncharacterized protein</fullName>
    </submittedName>
</protein>
<accession>A0A327KR71</accession>
<dbReference type="OrthoDB" id="7874425at2"/>
<comment type="caution">
    <text evidence="1">The sequence shown here is derived from an EMBL/GenBank/DDBJ whole genome shotgun (WGS) entry which is preliminary data.</text>
</comment>
<gene>
    <name evidence="1" type="ORF">CH341_24425</name>
</gene>
<name>A0A327KR71_9BRAD</name>
<reference evidence="1 2" key="1">
    <citation type="submission" date="2017-07" db="EMBL/GenBank/DDBJ databases">
        <title>Draft Genome Sequences of Select Purple Nonsulfur Bacteria.</title>
        <authorList>
            <person name="Lasarre B."/>
            <person name="Mckinlay J.B."/>
        </authorList>
    </citation>
    <scope>NUCLEOTIDE SEQUENCE [LARGE SCALE GENOMIC DNA]</scope>
    <source>
        <strain evidence="1 2">DSM 5909</strain>
    </source>
</reference>
<dbReference type="EMBL" id="NPEX01000248">
    <property type="protein sequence ID" value="RAI40133.1"/>
    <property type="molecule type" value="Genomic_DNA"/>
</dbReference>
<sequence length="82" mass="9063">MIDIAQFLRLVSAYGEASGLAESTISGRLFDDGKRIGMLRDGRDVGIRKVQAAVIWLSENWPADHPWPADIPRPTHFVESAS</sequence>
<evidence type="ECO:0000313" key="2">
    <source>
        <dbReference type="Proteomes" id="UP000249130"/>
    </source>
</evidence>
<dbReference type="AlphaFoldDB" id="A0A327KR71"/>
<keyword evidence="2" id="KW-1185">Reference proteome</keyword>
<proteinExistence type="predicted"/>
<organism evidence="1 2">
    <name type="scientific">Rhodoplanes roseus</name>
    <dbReference type="NCBI Taxonomy" id="29409"/>
    <lineage>
        <taxon>Bacteria</taxon>
        <taxon>Pseudomonadati</taxon>
        <taxon>Pseudomonadota</taxon>
        <taxon>Alphaproteobacteria</taxon>
        <taxon>Hyphomicrobiales</taxon>
        <taxon>Nitrobacteraceae</taxon>
        <taxon>Rhodoplanes</taxon>
    </lineage>
</organism>